<evidence type="ECO:0000256" key="6">
    <source>
        <dbReference type="SAM" id="Phobius"/>
    </source>
</evidence>
<feature type="transmembrane region" description="Helical" evidence="6">
    <location>
        <begin position="193"/>
        <end position="216"/>
    </location>
</feature>
<name>C5BVZ3_BEUC1</name>
<dbReference type="EMBL" id="CP001618">
    <property type="protein sequence ID" value="ACQ80594.1"/>
    <property type="molecule type" value="Genomic_DNA"/>
</dbReference>
<feature type="domain" description="ABC-2 type transporter transmembrane" evidence="7">
    <location>
        <begin position="116"/>
        <end position="298"/>
    </location>
</feature>
<sequence length="304" mass="31244">MSEDSGARNERDSDSERQRAQEDRDRGYERRRIATDKHQSEGSGHQGGGSATVAAGGPAPSWRRVAAYAAFETRAVLRNGEQLLVTIILPALVLLALSRTSVIDVPTGGAERIDVVAPGVLALAIMSSAFTSQSIATAFDRRWGVLRLLGTTPLGRGGLLTGKILAVLAVELVQVAVLGTLAVLLGWRPDASGVPAAIGLAVLGTAAFTSLALLLAGTLRPEAVLAVANLVWVLLLAGGAVVLPADQLPAGLAAVAPWLPSGALGEGLRAAFAGSTSDVAFPALVLLGWTVVAGLGAARTFRWD</sequence>
<evidence type="ECO:0000259" key="7">
    <source>
        <dbReference type="Pfam" id="PF12698"/>
    </source>
</evidence>
<dbReference type="InterPro" id="IPR051784">
    <property type="entry name" value="Nod_factor_ABC_transporter"/>
</dbReference>
<dbReference type="Proteomes" id="UP000007962">
    <property type="component" value="Chromosome"/>
</dbReference>
<feature type="transmembrane region" description="Helical" evidence="6">
    <location>
        <begin position="115"/>
        <end position="139"/>
    </location>
</feature>
<dbReference type="STRING" id="471853.Bcav_2343"/>
<evidence type="ECO:0000313" key="9">
    <source>
        <dbReference type="Proteomes" id="UP000007962"/>
    </source>
</evidence>
<dbReference type="KEGG" id="bcv:Bcav_2343"/>
<feature type="transmembrane region" description="Helical" evidence="6">
    <location>
        <begin position="223"/>
        <end position="243"/>
    </location>
</feature>
<dbReference type="HOGENOM" id="CLU_039483_4_1_11"/>
<keyword evidence="2 6" id="KW-0812">Transmembrane</keyword>
<evidence type="ECO:0000256" key="2">
    <source>
        <dbReference type="ARBA" id="ARBA00022692"/>
    </source>
</evidence>
<dbReference type="AlphaFoldDB" id="C5BVZ3"/>
<keyword evidence="4 6" id="KW-0472">Membrane</keyword>
<feature type="transmembrane region" description="Helical" evidence="6">
    <location>
        <begin position="83"/>
        <end position="103"/>
    </location>
</feature>
<gene>
    <name evidence="8" type="ordered locus">Bcav_2343</name>
</gene>
<reference evidence="8 9" key="1">
    <citation type="journal article" date="2009" name="Stand. Genomic Sci.">
        <title>Complete genome sequence of Beutenbergia cavernae type strain (HKI 0122).</title>
        <authorList>
            <person name="Land M."/>
            <person name="Pukall R."/>
            <person name="Abt B."/>
            <person name="Goker M."/>
            <person name="Rohde M."/>
            <person name="Glavina Del Rio T."/>
            <person name="Tice H."/>
            <person name="Copeland A."/>
            <person name="Cheng J.F."/>
            <person name="Lucas S."/>
            <person name="Chen F."/>
            <person name="Nolan M."/>
            <person name="Bruce D."/>
            <person name="Goodwin L."/>
            <person name="Pitluck S."/>
            <person name="Ivanova N."/>
            <person name="Mavromatis K."/>
            <person name="Ovchinnikova G."/>
            <person name="Pati A."/>
            <person name="Chen A."/>
            <person name="Palaniappan K."/>
            <person name="Hauser L."/>
            <person name="Chang Y.J."/>
            <person name="Jefferies C.C."/>
            <person name="Saunders E."/>
            <person name="Brettin T."/>
            <person name="Detter J.C."/>
            <person name="Han C."/>
            <person name="Chain P."/>
            <person name="Bristow J."/>
            <person name="Eisen J.A."/>
            <person name="Markowitz V."/>
            <person name="Hugenholtz P."/>
            <person name="Kyrpides N.C."/>
            <person name="Klenk H.P."/>
            <person name="Lapidus A."/>
        </authorList>
    </citation>
    <scope>NUCLEOTIDE SEQUENCE [LARGE SCALE GENOMIC DNA]</scope>
    <source>
        <strain evidence="9">ATCC BAA-8 / DSM 12333 / NBRC 16432</strain>
    </source>
</reference>
<proteinExistence type="predicted"/>
<dbReference type="GO" id="GO:0140359">
    <property type="term" value="F:ABC-type transporter activity"/>
    <property type="evidence" value="ECO:0007669"/>
    <property type="project" value="InterPro"/>
</dbReference>
<keyword evidence="3 6" id="KW-1133">Transmembrane helix</keyword>
<accession>C5BVZ3</accession>
<feature type="transmembrane region" description="Helical" evidence="6">
    <location>
        <begin position="164"/>
        <end position="187"/>
    </location>
</feature>
<comment type="subcellular location">
    <subcellularLocation>
        <location evidence="1">Membrane</location>
        <topology evidence="1">Multi-pass membrane protein</topology>
    </subcellularLocation>
</comment>
<dbReference type="InterPro" id="IPR013525">
    <property type="entry name" value="ABC2_TM"/>
</dbReference>
<keyword evidence="9" id="KW-1185">Reference proteome</keyword>
<evidence type="ECO:0000256" key="3">
    <source>
        <dbReference type="ARBA" id="ARBA00022989"/>
    </source>
</evidence>
<protein>
    <submittedName>
        <fullName evidence="8">ABC-2 type transporter</fullName>
    </submittedName>
</protein>
<dbReference type="PANTHER" id="PTHR43229:SF2">
    <property type="entry name" value="NODULATION PROTEIN J"/>
    <property type="match status" value="1"/>
</dbReference>
<organism evidence="8 9">
    <name type="scientific">Beutenbergia cavernae (strain ATCC BAA-8 / DSM 12333 / CCUG 43141 / JCM 11478 / NBRC 16432 / NCIMB 13614 / HKI 0122)</name>
    <dbReference type="NCBI Taxonomy" id="471853"/>
    <lineage>
        <taxon>Bacteria</taxon>
        <taxon>Bacillati</taxon>
        <taxon>Actinomycetota</taxon>
        <taxon>Actinomycetes</taxon>
        <taxon>Micrococcales</taxon>
        <taxon>Beutenbergiaceae</taxon>
        <taxon>Beutenbergia</taxon>
    </lineage>
</organism>
<evidence type="ECO:0000313" key="8">
    <source>
        <dbReference type="EMBL" id="ACQ80594.1"/>
    </source>
</evidence>
<dbReference type="eggNOG" id="COG0842">
    <property type="taxonomic scope" value="Bacteria"/>
</dbReference>
<dbReference type="Pfam" id="PF12698">
    <property type="entry name" value="ABC2_membrane_3"/>
    <property type="match status" value="1"/>
</dbReference>
<evidence type="ECO:0000256" key="4">
    <source>
        <dbReference type="ARBA" id="ARBA00023136"/>
    </source>
</evidence>
<evidence type="ECO:0000256" key="1">
    <source>
        <dbReference type="ARBA" id="ARBA00004141"/>
    </source>
</evidence>
<feature type="compositionally biased region" description="Basic and acidic residues" evidence="5">
    <location>
        <begin position="1"/>
        <end position="40"/>
    </location>
</feature>
<dbReference type="RefSeq" id="WP_015882834.1">
    <property type="nucleotide sequence ID" value="NC_012669.1"/>
</dbReference>
<feature type="region of interest" description="Disordered" evidence="5">
    <location>
        <begin position="1"/>
        <end position="56"/>
    </location>
</feature>
<dbReference type="GO" id="GO:0016020">
    <property type="term" value="C:membrane"/>
    <property type="evidence" value="ECO:0007669"/>
    <property type="project" value="UniProtKB-SubCell"/>
</dbReference>
<feature type="transmembrane region" description="Helical" evidence="6">
    <location>
        <begin position="279"/>
        <end position="298"/>
    </location>
</feature>
<dbReference type="PANTHER" id="PTHR43229">
    <property type="entry name" value="NODULATION PROTEIN J"/>
    <property type="match status" value="1"/>
</dbReference>
<dbReference type="OrthoDB" id="160207at2"/>
<evidence type="ECO:0000256" key="5">
    <source>
        <dbReference type="SAM" id="MobiDB-lite"/>
    </source>
</evidence>